<dbReference type="InterPro" id="IPR027463">
    <property type="entry name" value="AcrB_DN_DC_subdom"/>
</dbReference>
<organism evidence="2 3">
    <name type="scientific">Candidatus Falkowbacteria bacterium RIFOXYA2_FULL_47_19</name>
    <dbReference type="NCBI Taxonomy" id="1797994"/>
    <lineage>
        <taxon>Bacteria</taxon>
        <taxon>Candidatus Falkowiibacteriota</taxon>
    </lineage>
</organism>
<dbReference type="Proteomes" id="UP000178367">
    <property type="component" value="Unassembled WGS sequence"/>
</dbReference>
<keyword evidence="1" id="KW-1133">Transmembrane helix</keyword>
<dbReference type="SUPFAM" id="SSF82714">
    <property type="entry name" value="Multidrug efflux transporter AcrB TolC docking domain, DN and DC subdomains"/>
    <property type="match status" value="2"/>
</dbReference>
<dbReference type="Gene3D" id="3.30.70.1320">
    <property type="entry name" value="Multidrug efflux transporter AcrB pore domain like"/>
    <property type="match status" value="1"/>
</dbReference>
<dbReference type="GO" id="GO:0005886">
    <property type="term" value="C:plasma membrane"/>
    <property type="evidence" value="ECO:0007669"/>
    <property type="project" value="TreeGrafter"/>
</dbReference>
<dbReference type="PANTHER" id="PTHR32063:SF24">
    <property type="entry name" value="CATION EFFLUX SYSTEM (ACRB_ACRD_ACRF FAMILY)"/>
    <property type="match status" value="1"/>
</dbReference>
<feature type="transmembrane region" description="Helical" evidence="1">
    <location>
        <begin position="998"/>
        <end position="1015"/>
    </location>
</feature>
<feature type="transmembrane region" description="Helical" evidence="1">
    <location>
        <begin position="924"/>
        <end position="944"/>
    </location>
</feature>
<feature type="transmembrane region" description="Helical" evidence="1">
    <location>
        <begin position="39"/>
        <end position="58"/>
    </location>
</feature>
<dbReference type="EMBL" id="MFGB01000016">
    <property type="protein sequence ID" value="OGF26307.1"/>
    <property type="molecule type" value="Genomic_DNA"/>
</dbReference>
<comment type="caution">
    <text evidence="2">The sequence shown here is derived from an EMBL/GenBank/DDBJ whole genome shotgun (WGS) entry which is preliminary data.</text>
</comment>
<name>A0A1F5SHW3_9BACT</name>
<feature type="transmembrane region" description="Helical" evidence="1">
    <location>
        <begin position="950"/>
        <end position="971"/>
    </location>
</feature>
<evidence type="ECO:0000256" key="1">
    <source>
        <dbReference type="SAM" id="Phobius"/>
    </source>
</evidence>
<dbReference type="PANTHER" id="PTHR32063">
    <property type="match status" value="1"/>
</dbReference>
<dbReference type="STRING" id="1797994.A2227_03410"/>
<proteinExistence type="predicted"/>
<dbReference type="GO" id="GO:0042910">
    <property type="term" value="F:xenobiotic transmembrane transporter activity"/>
    <property type="evidence" value="ECO:0007669"/>
    <property type="project" value="TreeGrafter"/>
</dbReference>
<dbReference type="Gene3D" id="3.30.70.1440">
    <property type="entry name" value="Multidrug efflux transporter AcrB pore domain"/>
    <property type="match status" value="1"/>
</dbReference>
<protein>
    <recommendedName>
        <fullName evidence="4">SSD domain-containing protein</fullName>
    </recommendedName>
</protein>
<evidence type="ECO:0008006" key="4">
    <source>
        <dbReference type="Google" id="ProtNLM"/>
    </source>
</evidence>
<feature type="transmembrane region" description="Helical" evidence="1">
    <location>
        <begin position="418"/>
        <end position="440"/>
    </location>
</feature>
<dbReference type="SUPFAM" id="SSF82693">
    <property type="entry name" value="Multidrug efflux transporter AcrB pore domain, PN1, PN2, PC1 and PC2 subdomains"/>
    <property type="match status" value="3"/>
</dbReference>
<gene>
    <name evidence="2" type="ORF">A2227_03410</name>
</gene>
<keyword evidence="1" id="KW-0472">Membrane</keyword>
<feature type="transmembrane region" description="Helical" evidence="1">
    <location>
        <begin position="566"/>
        <end position="587"/>
    </location>
</feature>
<dbReference type="Pfam" id="PF00873">
    <property type="entry name" value="ACR_tran"/>
    <property type="match status" value="1"/>
</dbReference>
<feature type="transmembrane region" description="Helical" evidence="1">
    <location>
        <begin position="373"/>
        <end position="406"/>
    </location>
</feature>
<dbReference type="SUPFAM" id="SSF82866">
    <property type="entry name" value="Multidrug efflux transporter AcrB transmembrane domain"/>
    <property type="match status" value="2"/>
</dbReference>
<evidence type="ECO:0000313" key="3">
    <source>
        <dbReference type="Proteomes" id="UP000178367"/>
    </source>
</evidence>
<keyword evidence="1" id="KW-0812">Transmembrane</keyword>
<feature type="transmembrane region" description="Helical" evidence="1">
    <location>
        <begin position="899"/>
        <end position="917"/>
    </location>
</feature>
<dbReference type="AlphaFoldDB" id="A0A1F5SHW3"/>
<dbReference type="Gene3D" id="3.30.2090.10">
    <property type="entry name" value="Multidrug efflux transporter AcrB TolC docking domain, DN and DC subdomains"/>
    <property type="match status" value="2"/>
</dbReference>
<dbReference type="PRINTS" id="PR00702">
    <property type="entry name" value="ACRIFLAVINRP"/>
</dbReference>
<accession>A0A1F5SHW3</accession>
<reference evidence="2 3" key="1">
    <citation type="journal article" date="2016" name="Nat. Commun.">
        <title>Thousands of microbial genomes shed light on interconnected biogeochemical processes in an aquifer system.</title>
        <authorList>
            <person name="Anantharaman K."/>
            <person name="Brown C.T."/>
            <person name="Hug L.A."/>
            <person name="Sharon I."/>
            <person name="Castelle C.J."/>
            <person name="Probst A.J."/>
            <person name="Thomas B.C."/>
            <person name="Singh A."/>
            <person name="Wilkins M.J."/>
            <person name="Karaoz U."/>
            <person name="Brodie E.L."/>
            <person name="Williams K.H."/>
            <person name="Hubbard S.S."/>
            <person name="Banfield J.F."/>
        </authorList>
    </citation>
    <scope>NUCLEOTIDE SEQUENCE [LARGE SCALE GENOMIC DNA]</scope>
</reference>
<dbReference type="InterPro" id="IPR001036">
    <property type="entry name" value="Acrflvin-R"/>
</dbReference>
<feature type="transmembrane region" description="Helical" evidence="1">
    <location>
        <begin position="1027"/>
        <end position="1050"/>
    </location>
</feature>
<sequence>MESAVNNEEHKQRQTKKLDAAVNDTKRSVLGFLIINYRITYLVISGLVLAGVFAMFTLPREAEPEIRIPYAVVTTIYPGANPVDIEELVTRKIEDEIKNLENVKLYSSTSGQGVSSVFVEYEAEADLDESFRKLREAANNAEAELPTDAETPIVTEINFTDMPIVTYSLVGAQYDEVALKKIADDLEEALENVKDVSKVVVSGGLTREFRIAVDQTKLSNYGLSLGQVVAAVGRANVSLPAGNIGIDDFNYDVRVKGRFKSVTDLYDIVVATQDGSPVFLKDLGRIEDAFKDKKTESKIGFRDVPAEDTVSLLVYKRTGGNILDIVDNTREEIDDLYAKGVLPSDLKIQKTNDNSVFIKEDLNTLGANGIQTMILITLILMLVLSFRGAVITALSVPMAFLMAFMFLKLEGLTLNSMVLFSLVLSLGLMVDNSIVIIEGINEYVTRHKKTVAEAALLSVWNFKWAITSGTMTTVAAFLPMLLVSGILGQYISVLPKTITVTLISSLFVALVVVPVLAARFIKIKTADGSHRNKKRHRFFDGLFFKIHGFYGPFLQGVLISKAKRRLSLAIAAAAFLIAVGIPAAGFMKIEMFPKVDLDYFLVSVKLPAGSTLALTRPVVREAEKIVNAIPEMDNYVVNIGQSQSVNPGEGGKAGENLGGITVNLVEKDLRDRKSYEIADSIRGEITAIQGGEVTVEELSAGPPTGAPIEVRIFGDTLEGLTDTAGKIKKILAGNPDIFNVKDNIEDAAGEFTFEIDRQKADYYGLDMVTVASTLRTSLFGNAATEINLEGDDVDITVKYDQNEFKGVDDLEKVLLPSPRGYIAVKDVASVSFNPALLSIQHRDGAKYAAVSADIKEGANLQKILDDFEKKRTSIELPPNFSIKVGGEVEDIEKSFRETFMSLGLAVILIAFILVLQFNSFKQPFIILFSLPLAIVGVVFGLLVFGQPFSFLAFIGIVSLAGIVVNDAIVLIDRINKNIEDGLELAEAIVEAGISRMQPIFLTSLTTIAGVFPLIWSNELWRGFSLSLSFGLVASTILTLYIVPIMFVALCRKDHEKTH</sequence>
<feature type="transmembrane region" description="Helical" evidence="1">
    <location>
        <begin position="498"/>
        <end position="521"/>
    </location>
</feature>
<evidence type="ECO:0000313" key="2">
    <source>
        <dbReference type="EMBL" id="OGF26307.1"/>
    </source>
</evidence>
<dbReference type="Gene3D" id="1.20.1640.10">
    <property type="entry name" value="Multidrug efflux transporter AcrB transmembrane domain"/>
    <property type="match status" value="2"/>
</dbReference>
<dbReference type="Gene3D" id="3.30.70.1430">
    <property type="entry name" value="Multidrug efflux transporter AcrB pore domain"/>
    <property type="match status" value="2"/>
</dbReference>